<dbReference type="InterPro" id="IPR010920">
    <property type="entry name" value="LSM_dom_sf"/>
</dbReference>
<evidence type="ECO:0000256" key="4">
    <source>
        <dbReference type="ARBA" id="ARBA00023136"/>
    </source>
</evidence>
<dbReference type="PANTHER" id="PTHR30566:SF5">
    <property type="entry name" value="MECHANOSENSITIVE ION CHANNEL PROTEIN 1, MITOCHONDRIAL-RELATED"/>
    <property type="match status" value="1"/>
</dbReference>
<comment type="subcellular location">
    <subcellularLocation>
        <location evidence="1">Membrane</location>
    </subcellularLocation>
</comment>
<dbReference type="Proteomes" id="UP000198406">
    <property type="component" value="Unassembled WGS sequence"/>
</dbReference>
<feature type="domain" description="Mechanosensitive ion channel MscS" evidence="6">
    <location>
        <begin position="253"/>
        <end position="320"/>
    </location>
</feature>
<evidence type="ECO:0000256" key="1">
    <source>
        <dbReference type="ARBA" id="ARBA00004370"/>
    </source>
</evidence>
<keyword evidence="2 5" id="KW-0812">Transmembrane</keyword>
<name>A0A1Z5JKX0_FISSO</name>
<organism evidence="7 8">
    <name type="scientific">Fistulifera solaris</name>
    <name type="common">Oleaginous diatom</name>
    <dbReference type="NCBI Taxonomy" id="1519565"/>
    <lineage>
        <taxon>Eukaryota</taxon>
        <taxon>Sar</taxon>
        <taxon>Stramenopiles</taxon>
        <taxon>Ochrophyta</taxon>
        <taxon>Bacillariophyta</taxon>
        <taxon>Bacillariophyceae</taxon>
        <taxon>Bacillariophycidae</taxon>
        <taxon>Naviculales</taxon>
        <taxon>Naviculaceae</taxon>
        <taxon>Fistulifera</taxon>
    </lineage>
</organism>
<evidence type="ECO:0000313" key="8">
    <source>
        <dbReference type="Proteomes" id="UP000198406"/>
    </source>
</evidence>
<proteinExistence type="predicted"/>
<dbReference type="InParanoid" id="A0A1Z5JKX0"/>
<dbReference type="SUPFAM" id="SSF50182">
    <property type="entry name" value="Sm-like ribonucleoproteins"/>
    <property type="match status" value="1"/>
</dbReference>
<evidence type="ECO:0000256" key="2">
    <source>
        <dbReference type="ARBA" id="ARBA00022692"/>
    </source>
</evidence>
<dbReference type="InterPro" id="IPR023408">
    <property type="entry name" value="MscS_beta-dom_sf"/>
</dbReference>
<feature type="transmembrane region" description="Helical" evidence="5">
    <location>
        <begin position="207"/>
        <end position="226"/>
    </location>
</feature>
<dbReference type="Gene3D" id="2.30.30.60">
    <property type="match status" value="1"/>
</dbReference>
<keyword evidence="8" id="KW-1185">Reference proteome</keyword>
<comment type="caution">
    <text evidence="7">The sequence shown here is derived from an EMBL/GenBank/DDBJ whole genome shotgun (WGS) entry which is preliminary data.</text>
</comment>
<protein>
    <recommendedName>
        <fullName evidence="6">Mechanosensitive ion channel MscS domain-containing protein</fullName>
    </recommendedName>
</protein>
<reference evidence="7 8" key="1">
    <citation type="journal article" date="2015" name="Plant Cell">
        <title>Oil accumulation by the oleaginous diatom Fistulifera solaris as revealed by the genome and transcriptome.</title>
        <authorList>
            <person name="Tanaka T."/>
            <person name="Maeda Y."/>
            <person name="Veluchamy A."/>
            <person name="Tanaka M."/>
            <person name="Abida H."/>
            <person name="Marechal E."/>
            <person name="Bowler C."/>
            <person name="Muto M."/>
            <person name="Sunaga Y."/>
            <person name="Tanaka M."/>
            <person name="Yoshino T."/>
            <person name="Taniguchi T."/>
            <person name="Fukuda Y."/>
            <person name="Nemoto M."/>
            <person name="Matsumoto M."/>
            <person name="Wong P.S."/>
            <person name="Aburatani S."/>
            <person name="Fujibuchi W."/>
        </authorList>
    </citation>
    <scope>NUCLEOTIDE SEQUENCE [LARGE SCALE GENOMIC DNA]</scope>
    <source>
        <strain evidence="7 8">JPCC DA0580</strain>
    </source>
</reference>
<dbReference type="EMBL" id="BDSP01000080">
    <property type="protein sequence ID" value="GAX14411.1"/>
    <property type="molecule type" value="Genomic_DNA"/>
</dbReference>
<keyword evidence="3 5" id="KW-1133">Transmembrane helix</keyword>
<dbReference type="OrthoDB" id="44946at2759"/>
<dbReference type="GO" id="GO:0016020">
    <property type="term" value="C:membrane"/>
    <property type="evidence" value="ECO:0007669"/>
    <property type="project" value="UniProtKB-SubCell"/>
</dbReference>
<dbReference type="InterPro" id="IPR006685">
    <property type="entry name" value="MscS_channel_2nd"/>
</dbReference>
<dbReference type="AlphaFoldDB" id="A0A1Z5JKX0"/>
<dbReference type="PANTHER" id="PTHR30566">
    <property type="entry name" value="YNAI-RELATED MECHANOSENSITIVE ION CHANNEL"/>
    <property type="match status" value="1"/>
</dbReference>
<sequence length="438" mass="49426">MWKRESRSSNEEGHLLLAGQIISRLARFSEIFSRRNEILETLVNTIEMGDLLVLVALGWLTIPVVRVIYTFYYAQYDQATKVVSLKKPINVQPIKTEDQHDAPSSQNPQQEATDVFFSSTPFYIANLATEVFQRACLVYLIDCLVIVADIVDPRLDIAHHELSLKFAKIIYSVWAATRLMAFKRYLLCLAAKRPETKLGKVGLYDRILDILILFCLILAILDIIHVEVGPGLASLFAFGGVGTLVLTLASKDLAHQLVCGVVVSTSENFYVGDHIRLGNDTRGAIDYIGWLYTDVRGYDEVTTRIPNEQFANRRICNISRHNRCQVKQLLRVKHSDYKKIPAFCTDVLQEIKLQCPEVIADGSRPFRAFLKDIKSDHLSVVVDARFYLPAIGKRYDNNRNKVLLIICQVLEKHEISLAIPSFAAGSLDDGQPTTLLDD</sequence>
<dbReference type="GO" id="GO:0055085">
    <property type="term" value="P:transmembrane transport"/>
    <property type="evidence" value="ECO:0007669"/>
    <property type="project" value="InterPro"/>
</dbReference>
<gene>
    <name evidence="7" type="ORF">FisN_11Hu130</name>
</gene>
<dbReference type="Gene3D" id="1.10.287.1260">
    <property type="match status" value="1"/>
</dbReference>
<keyword evidence="4 5" id="KW-0472">Membrane</keyword>
<evidence type="ECO:0000256" key="5">
    <source>
        <dbReference type="SAM" id="Phobius"/>
    </source>
</evidence>
<evidence type="ECO:0000259" key="6">
    <source>
        <dbReference type="Pfam" id="PF00924"/>
    </source>
</evidence>
<accession>A0A1Z5JKX0</accession>
<evidence type="ECO:0000313" key="7">
    <source>
        <dbReference type="EMBL" id="GAX14411.1"/>
    </source>
</evidence>
<feature type="transmembrane region" description="Helical" evidence="5">
    <location>
        <begin position="232"/>
        <end position="249"/>
    </location>
</feature>
<evidence type="ECO:0000256" key="3">
    <source>
        <dbReference type="ARBA" id="ARBA00022989"/>
    </source>
</evidence>
<feature type="transmembrane region" description="Helical" evidence="5">
    <location>
        <begin position="51"/>
        <end position="74"/>
    </location>
</feature>
<dbReference type="Pfam" id="PF00924">
    <property type="entry name" value="MS_channel_2nd"/>
    <property type="match status" value="1"/>
</dbReference>